<feature type="domain" description="SIS" evidence="3">
    <location>
        <begin position="51"/>
        <end position="183"/>
    </location>
</feature>
<evidence type="ECO:0000313" key="4">
    <source>
        <dbReference type="EMBL" id="PIV64656.1"/>
    </source>
</evidence>
<evidence type="ECO:0000313" key="5">
    <source>
        <dbReference type="Proteomes" id="UP000228886"/>
    </source>
</evidence>
<dbReference type="PROSITE" id="PS51464">
    <property type="entry name" value="SIS"/>
    <property type="match status" value="1"/>
</dbReference>
<accession>A0A2M7EA85</accession>
<dbReference type="EMBL" id="PETL01000053">
    <property type="protein sequence ID" value="PIV64656.1"/>
    <property type="molecule type" value="Genomic_DNA"/>
</dbReference>
<comment type="caution">
    <text evidence="4">The sequence shown here is derived from an EMBL/GenBank/DDBJ whole genome shotgun (WGS) entry which is preliminary data.</text>
</comment>
<dbReference type="InterPro" id="IPR019490">
    <property type="entry name" value="Glu6P/Mann6P_isomerase_C"/>
</dbReference>
<dbReference type="InterPro" id="IPR035484">
    <property type="entry name" value="SIS_PGI/PMI_1"/>
</dbReference>
<dbReference type="Gene3D" id="3.40.50.10490">
    <property type="entry name" value="Glucose-6-phosphate isomerase like protein, domain 1"/>
    <property type="match status" value="2"/>
</dbReference>
<dbReference type="CDD" id="cd05637">
    <property type="entry name" value="SIS_PGI_PMI_2"/>
    <property type="match status" value="1"/>
</dbReference>
<dbReference type="GO" id="GO:0004347">
    <property type="term" value="F:glucose-6-phosphate isomerase activity"/>
    <property type="evidence" value="ECO:0007669"/>
    <property type="project" value="InterPro"/>
</dbReference>
<dbReference type="GO" id="GO:1901135">
    <property type="term" value="P:carbohydrate derivative metabolic process"/>
    <property type="evidence" value="ECO:0007669"/>
    <property type="project" value="InterPro"/>
</dbReference>
<reference evidence="5" key="1">
    <citation type="submission" date="2017-09" db="EMBL/GenBank/DDBJ databases">
        <title>Depth-based differentiation of microbial function through sediment-hosted aquifers and enrichment of novel symbionts in the deep terrestrial subsurface.</title>
        <authorList>
            <person name="Probst A.J."/>
            <person name="Ladd B."/>
            <person name="Jarett J.K."/>
            <person name="Geller-Mcgrath D.E."/>
            <person name="Sieber C.M.K."/>
            <person name="Emerson J.B."/>
            <person name="Anantharaman K."/>
            <person name="Thomas B.C."/>
            <person name="Malmstrom R."/>
            <person name="Stieglmeier M."/>
            <person name="Klingl A."/>
            <person name="Woyke T."/>
            <person name="Ryan C.M."/>
            <person name="Banfield J.F."/>
        </authorList>
    </citation>
    <scope>NUCLEOTIDE SEQUENCE [LARGE SCALE GENOMIC DNA]</scope>
</reference>
<dbReference type="Pfam" id="PF10432">
    <property type="entry name" value="bact-PGI_C"/>
    <property type="match status" value="1"/>
</dbReference>
<name>A0A2M7EA85_9BACT</name>
<dbReference type="InterPro" id="IPR046348">
    <property type="entry name" value="SIS_dom_sf"/>
</dbReference>
<organism evidence="4 5">
    <name type="scientific">bacterium (Candidatus Ratteibacteria) CG01_land_8_20_14_3_00_40_19</name>
    <dbReference type="NCBI Taxonomy" id="2014290"/>
    <lineage>
        <taxon>Bacteria</taxon>
        <taxon>Candidatus Ratteibacteria</taxon>
    </lineage>
</organism>
<dbReference type="Pfam" id="PF01380">
    <property type="entry name" value="SIS"/>
    <property type="match status" value="1"/>
</dbReference>
<proteinExistence type="inferred from homology"/>
<evidence type="ECO:0000259" key="3">
    <source>
        <dbReference type="PROSITE" id="PS51464"/>
    </source>
</evidence>
<dbReference type="Proteomes" id="UP000228886">
    <property type="component" value="Unassembled WGS sequence"/>
</dbReference>
<sequence>MHFIKKRNCSMKRTDNLKSIRKIDLSDMASLLSDFPQQCEEGVKIGQDYKLSSSLKNFTPSVILFSGLGGSAITGDLIADLVREEVKFPILTNRDYTIPNFVNEKTLVFVISYSGNTEETLSSYQEVLKRKAKIIVISSGGKLTELARSNKILPLGIPGGFPPRTALGFLFFSAFTLLQKLNLIKDRGKETKETFSSLSKLKEELSPDRPFERNQAKKIAEKLKGKIPIIYASNRLSAVAMRFQTQLAENSKQFSSRNLFPEMNHNEIMGWNNPISSLKKFLVVFLKDAGDFPRVKSRMKITQSLIADYPAGILELNTRGESVLSRNFSLLYLCDWISFYLAICNQIDPTPVERITLLKKKLKNL</sequence>
<dbReference type="GO" id="GO:0097367">
    <property type="term" value="F:carbohydrate derivative binding"/>
    <property type="evidence" value="ECO:0007669"/>
    <property type="project" value="InterPro"/>
</dbReference>
<dbReference type="NCBIfam" id="NF006423">
    <property type="entry name" value="PRK08674.1-2"/>
    <property type="match status" value="1"/>
</dbReference>
<dbReference type="NCBIfam" id="TIGR02128">
    <property type="entry name" value="G6PI_arch"/>
    <property type="match status" value="1"/>
</dbReference>
<dbReference type="NCBIfam" id="NF006426">
    <property type="entry name" value="PRK08674.1-6"/>
    <property type="match status" value="1"/>
</dbReference>
<evidence type="ECO:0000256" key="1">
    <source>
        <dbReference type="ARBA" id="ARBA00010523"/>
    </source>
</evidence>
<dbReference type="InterPro" id="IPR001347">
    <property type="entry name" value="SIS_dom"/>
</dbReference>
<evidence type="ECO:0000256" key="2">
    <source>
        <dbReference type="ARBA" id="ARBA00023235"/>
    </source>
</evidence>
<dbReference type="GO" id="GO:0005975">
    <property type="term" value="P:carbohydrate metabolic process"/>
    <property type="evidence" value="ECO:0007669"/>
    <property type="project" value="InterPro"/>
</dbReference>
<keyword evidence="2 4" id="KW-0413">Isomerase</keyword>
<protein>
    <submittedName>
        <fullName evidence="4">Bifunctional phosphoglucose/phosphomannose isomerase</fullName>
    </submittedName>
</protein>
<dbReference type="AlphaFoldDB" id="A0A2M7EA85"/>
<gene>
    <name evidence="4" type="ORF">COS11_01035</name>
</gene>
<comment type="similarity">
    <text evidence="1">Belongs to the PGI/PMI family.</text>
</comment>
<dbReference type="GO" id="GO:0004476">
    <property type="term" value="F:mannose-6-phosphate isomerase activity"/>
    <property type="evidence" value="ECO:0007669"/>
    <property type="project" value="InterPro"/>
</dbReference>
<dbReference type="SUPFAM" id="SSF53697">
    <property type="entry name" value="SIS domain"/>
    <property type="match status" value="1"/>
</dbReference>
<dbReference type="CDD" id="cd05017">
    <property type="entry name" value="SIS_PGI_PMI_1"/>
    <property type="match status" value="1"/>
</dbReference>